<sequence>MNHVLGLSMTSSAVRWVLVEGTTGEGDTADRGACGFTEAVEPEDLLDVILANEADGPVHAIGVTWTNEAEAAASGVLDALAVRGFANVIAVSELEAADVLAAGLADIGGYDDLAVCVVEPDAAVVAVVKPDGVTVDRIARPLDGADAVELPSSVLALSQLDDWQPDVIFVLGSADDLDVIVSTLGDVTEAPVLSGADADLALARGAALASARAVNGLHSAGPKVPSKVGALASVLAAAVVTFVVSLSVAVGLSLSPGAPSGQPEAASATNPVEEPDGASTPAEKKVSTPAEARPVLAQTIAVAVPPPPAAPVAEPVYDPPEYVAPAPEYVPPAAAPVYTPPAPAYVPPPPPPAYVSPPQPAYVPQPKPRLRDRIIERIPIINRFHEPEYPYPR</sequence>
<organism evidence="4 5">
    <name type="scientific">Mycolicibacterium holsaticum</name>
    <dbReference type="NCBI Taxonomy" id="152142"/>
    <lineage>
        <taxon>Bacteria</taxon>
        <taxon>Bacillati</taxon>
        <taxon>Actinomycetota</taxon>
        <taxon>Actinomycetes</taxon>
        <taxon>Mycobacteriales</taxon>
        <taxon>Mycobacteriaceae</taxon>
        <taxon>Mycolicibacterium</taxon>
    </lineage>
</organism>
<dbReference type="AlphaFoldDB" id="A0A1E3RJC5"/>
<feature type="domain" description="DUF7157" evidence="2">
    <location>
        <begin position="307"/>
        <end position="389"/>
    </location>
</feature>
<dbReference type="OrthoDB" id="4641856at2"/>
<proteinExistence type="predicted"/>
<evidence type="ECO:0000259" key="3">
    <source>
        <dbReference type="Pfam" id="PF23717"/>
    </source>
</evidence>
<comment type="caution">
    <text evidence="4">The sequence shown here is derived from an EMBL/GenBank/DDBJ whole genome shotgun (WGS) entry which is preliminary data.</text>
</comment>
<dbReference type="Pfam" id="PF23715">
    <property type="entry name" value="DUF7157"/>
    <property type="match status" value="1"/>
</dbReference>
<accession>A0A1E3RJC5</accession>
<protein>
    <submittedName>
        <fullName evidence="4">Uncharacterized protein</fullName>
    </submittedName>
</protein>
<feature type="region of interest" description="Disordered" evidence="1">
    <location>
        <begin position="256"/>
        <end position="290"/>
    </location>
</feature>
<evidence type="ECO:0000259" key="2">
    <source>
        <dbReference type="Pfam" id="PF23715"/>
    </source>
</evidence>
<reference evidence="5" key="1">
    <citation type="submission" date="2016-09" db="EMBL/GenBank/DDBJ databases">
        <authorList>
            <person name="Greninger A.L."/>
            <person name="Jerome K.R."/>
            <person name="Mcnair B."/>
            <person name="Wallis C."/>
            <person name="Fang F."/>
        </authorList>
    </citation>
    <scope>NUCLEOTIDE SEQUENCE [LARGE SCALE GENOMIC DNA]</scope>
    <source>
        <strain evidence="5">M7</strain>
    </source>
</reference>
<feature type="domain" description="DUF7159" evidence="3">
    <location>
        <begin position="3"/>
        <end position="218"/>
    </location>
</feature>
<dbReference type="RefSeq" id="WP_069406456.1">
    <property type="nucleotide sequence ID" value="NZ_MIGZ01000109.1"/>
</dbReference>
<dbReference type="Proteomes" id="UP000094243">
    <property type="component" value="Unassembled WGS sequence"/>
</dbReference>
<dbReference type="Pfam" id="PF23717">
    <property type="entry name" value="DUF7159"/>
    <property type="match status" value="1"/>
</dbReference>
<evidence type="ECO:0000313" key="5">
    <source>
        <dbReference type="Proteomes" id="UP000094243"/>
    </source>
</evidence>
<evidence type="ECO:0000313" key="4">
    <source>
        <dbReference type="EMBL" id="ODQ89964.1"/>
    </source>
</evidence>
<dbReference type="InterPro" id="IPR055583">
    <property type="entry name" value="DUF7159"/>
</dbReference>
<evidence type="ECO:0000256" key="1">
    <source>
        <dbReference type="SAM" id="MobiDB-lite"/>
    </source>
</evidence>
<gene>
    <name evidence="4" type="ORF">BHQ17_17740</name>
</gene>
<name>A0A1E3RJC5_9MYCO</name>
<keyword evidence="5" id="KW-1185">Reference proteome</keyword>
<dbReference type="EMBL" id="MIGZ01000109">
    <property type="protein sequence ID" value="ODQ89964.1"/>
    <property type="molecule type" value="Genomic_DNA"/>
</dbReference>
<dbReference type="InterPro" id="IPR055581">
    <property type="entry name" value="DUF7157"/>
</dbReference>